<accession>H5TE05</accession>
<dbReference type="Proteomes" id="UP000053586">
    <property type="component" value="Unassembled WGS sequence"/>
</dbReference>
<feature type="domain" description="Co-chaperone DjlA N-terminal" evidence="1">
    <location>
        <begin position="27"/>
        <end position="142"/>
    </location>
</feature>
<dbReference type="InterPro" id="IPR029024">
    <property type="entry name" value="TerB-like"/>
</dbReference>
<dbReference type="AlphaFoldDB" id="H5TE05"/>
<dbReference type="InterPro" id="IPR007791">
    <property type="entry name" value="DjlA_N"/>
</dbReference>
<evidence type="ECO:0000259" key="1">
    <source>
        <dbReference type="Pfam" id="PF05099"/>
    </source>
</evidence>
<keyword evidence="3" id="KW-1185">Reference proteome</keyword>
<dbReference type="eggNOG" id="COG4103">
    <property type="taxonomic scope" value="Bacteria"/>
</dbReference>
<dbReference type="EMBL" id="BAET01000030">
    <property type="protein sequence ID" value="GAB56532.1"/>
    <property type="molecule type" value="Genomic_DNA"/>
</dbReference>
<sequence length="146" mass="16880">MLRKLKDFFTAELQVKDKIDPTKALQRASAMLLMEVCRADFDLASSEKNRVIDLLRSLFNLTETEVAELVEYSEAKTEENTSMHPLTSLINEHYEYEQRVNLISLMWKVAYADGDLDKYEDSIIRKAADLLYIRHSDFIKTKLAAA</sequence>
<organism evidence="2 3">
    <name type="scientific">Glaciecola punicea ACAM 611</name>
    <dbReference type="NCBI Taxonomy" id="1121923"/>
    <lineage>
        <taxon>Bacteria</taxon>
        <taxon>Pseudomonadati</taxon>
        <taxon>Pseudomonadota</taxon>
        <taxon>Gammaproteobacteria</taxon>
        <taxon>Alteromonadales</taxon>
        <taxon>Alteromonadaceae</taxon>
        <taxon>Glaciecola</taxon>
    </lineage>
</organism>
<gene>
    <name evidence="2" type="ORF">GPUN_2417</name>
</gene>
<evidence type="ECO:0000313" key="2">
    <source>
        <dbReference type="EMBL" id="GAB56532.1"/>
    </source>
</evidence>
<proteinExistence type="predicted"/>
<reference evidence="2 3" key="2">
    <citation type="journal article" date="2017" name="Antonie Van Leeuwenhoek">
        <title>Rhizobium rhizosphaerae sp. nov., a novel species isolated from rice rhizosphere.</title>
        <authorList>
            <person name="Zhao J.J."/>
            <person name="Zhang J."/>
            <person name="Zhang R.J."/>
            <person name="Zhang C.W."/>
            <person name="Yin H.Q."/>
            <person name="Zhang X.X."/>
        </authorList>
    </citation>
    <scope>NUCLEOTIDE SEQUENCE [LARGE SCALE GENOMIC DNA]</scope>
    <source>
        <strain evidence="2 3">ACAM 611</strain>
    </source>
</reference>
<dbReference type="OrthoDB" id="5294347at2"/>
<dbReference type="CDD" id="cd07313">
    <property type="entry name" value="terB_like_2"/>
    <property type="match status" value="1"/>
</dbReference>
<dbReference type="RefSeq" id="WP_006006772.1">
    <property type="nucleotide sequence ID" value="NZ_BAET01000030.1"/>
</dbReference>
<dbReference type="Pfam" id="PF05099">
    <property type="entry name" value="TerB"/>
    <property type="match status" value="1"/>
</dbReference>
<dbReference type="STRING" id="56804.BAE46_08845"/>
<comment type="caution">
    <text evidence="2">The sequence shown here is derived from an EMBL/GenBank/DDBJ whole genome shotgun (WGS) entry which is preliminary data.</text>
</comment>
<protein>
    <recommendedName>
        <fullName evidence="1">Co-chaperone DjlA N-terminal domain-containing protein</fullName>
    </recommendedName>
</protein>
<dbReference type="SUPFAM" id="SSF158682">
    <property type="entry name" value="TerB-like"/>
    <property type="match status" value="1"/>
</dbReference>
<name>H5TE05_9ALTE</name>
<evidence type="ECO:0000313" key="3">
    <source>
        <dbReference type="Proteomes" id="UP000053586"/>
    </source>
</evidence>
<reference evidence="2 3" key="1">
    <citation type="journal article" date="2012" name="J. Bacteriol.">
        <title>Genome sequence of proteorhodopsin-containing sea ice bacterium Glaciecola punicea ACAM 611T.</title>
        <authorList>
            <person name="Qin Q.-L."/>
            <person name="Xie B.-B."/>
            <person name="Shu Y.-L."/>
            <person name="Rong J.-C."/>
            <person name="Zhao D.-L."/>
            <person name="Zhang X.-Y."/>
            <person name="Chen X.-L."/>
            <person name="Zhou B.-C."/>
            <person name="Zhanga Y.-Z."/>
        </authorList>
    </citation>
    <scope>NUCLEOTIDE SEQUENCE [LARGE SCALE GENOMIC DNA]</scope>
    <source>
        <strain evidence="2 3">ACAM 611</strain>
    </source>
</reference>
<dbReference type="Gene3D" id="1.10.3680.10">
    <property type="entry name" value="TerB-like"/>
    <property type="match status" value="1"/>
</dbReference>